<dbReference type="STRING" id="445709.ABW99_20735"/>
<dbReference type="CDD" id="cd00028">
    <property type="entry name" value="B_lectin"/>
    <property type="match status" value="1"/>
</dbReference>
<dbReference type="InterPro" id="IPR001480">
    <property type="entry name" value="Bulb-type_lectin_dom"/>
</dbReference>
<dbReference type="EMBL" id="CP011568">
    <property type="protein sequence ID" value="ALX34802.1"/>
    <property type="molecule type" value="Genomic_DNA"/>
</dbReference>
<gene>
    <name evidence="3" type="ORF">ABW99_20735</name>
</gene>
<dbReference type="SUPFAM" id="SSF51110">
    <property type="entry name" value="alpha-D-mannose-specific plant lectins"/>
    <property type="match status" value="1"/>
</dbReference>
<evidence type="ECO:0000313" key="4">
    <source>
        <dbReference type="Proteomes" id="UP000036700"/>
    </source>
</evidence>
<accession>A0A0U4EU59</accession>
<evidence type="ECO:0000259" key="2">
    <source>
        <dbReference type="PROSITE" id="PS50927"/>
    </source>
</evidence>
<reference evidence="4" key="1">
    <citation type="submission" date="2015-06" db="EMBL/GenBank/DDBJ databases">
        <authorList>
            <person name="Hoefler B.C."/>
            <person name="Straight P.D."/>
        </authorList>
    </citation>
    <scope>NUCLEOTIDE SEQUENCE [LARGE SCALE GENOMIC DNA]</scope>
    <source>
        <strain evidence="4">DSM 25325</strain>
    </source>
</reference>
<protein>
    <recommendedName>
        <fullName evidence="2">Bulb-type lectin domain-containing protein</fullName>
    </recommendedName>
</protein>
<dbReference type="PROSITE" id="PS50927">
    <property type="entry name" value="BULB_LECTIN"/>
    <property type="match status" value="1"/>
</dbReference>
<organism evidence="3 4">
    <name type="scientific">Pandoraea thiooxydans</name>
    <dbReference type="NCBI Taxonomy" id="445709"/>
    <lineage>
        <taxon>Bacteria</taxon>
        <taxon>Pseudomonadati</taxon>
        <taxon>Pseudomonadota</taxon>
        <taxon>Betaproteobacteria</taxon>
        <taxon>Burkholderiales</taxon>
        <taxon>Burkholderiaceae</taxon>
        <taxon>Pandoraea</taxon>
    </lineage>
</organism>
<name>A0A0U4EU59_9BURK</name>
<keyword evidence="4" id="KW-1185">Reference proteome</keyword>
<dbReference type="Proteomes" id="UP000036700">
    <property type="component" value="Chromosome"/>
</dbReference>
<evidence type="ECO:0000256" key="1">
    <source>
        <dbReference type="SAM" id="MobiDB-lite"/>
    </source>
</evidence>
<evidence type="ECO:0000313" key="3">
    <source>
        <dbReference type="EMBL" id="ALX34802.1"/>
    </source>
</evidence>
<feature type="domain" description="Bulb-type lectin" evidence="2">
    <location>
        <begin position="66"/>
        <end position="182"/>
    </location>
</feature>
<dbReference type="AlphaFoldDB" id="A0A0U4EU59"/>
<sequence>MRDLHKIVCNAMTFPIDGGLLADRPVEPFAGLATTPALTAGTPAKPVIKPASTQQQTPKPGPTPTPGQLAAGARLTAGQSVLSANGRFELRMQSDGNLVELDRTTNVVVWASHTAGSGATLALMQSDGNLVLYRGAADGAGGGPAVWSSGTASHAGAWLAVQNDGNLVIYPTGRARPGHDLWASGVPLAETPGALPPLPTQSAAADAQLLPSSGIGLFAPGAPELGIEQTPLAPGMSPYQVLQQQNIFAQPKLLDDTALLNANLAATPSLDRAAFGTRLANPVGTVYSLPIGTSVTVLDPTRLALLEQQRTELHAAETAPASQYKSSVATLSATIYQELEYAGTRQSVPDAKALAATIRARAPGDATFQKAVDDALRMYQGTLDAQGRNSAQLGKIDAAAAAGDWAQVRTLAAQQTAATVGADKGAAALGDITARGSVYLTYAGGDPHFAQAIKAGIADARQAVLIDKPVNGVLAAYRSGGALAAMKALAGATDPQTATPAQVAQILADARIQQLVKQVLHGLTSYDGMSDPPVTIIGYLAAACQHATESDQGKAGLGKQAVDRIAIDFVAEADGMPPDKGLDVFQNPRLMSQIFTDATGQGNASLGLAVAAQAQRYLNPIFASAALDGVRVGLDTLKGSVDSLDKQTTNDAAFLTVPLKDWGGDSTPAQQQQLIKTLLADNPADAKKLNDDGAQIAQMQETTDSVRMAVAAYRGELHGVTGFDVDAPMSFRSGQYNWSVANTPSVTKALAALPTLVGAGKPGSTAPVEPSTNTVWLQRSLRKVVEQMGTKLIANLASAGPGKLLTPGGAKLAQTVWKRANKTLGAVLYFQNGAYSLSEAADGGLSVLLTDGASGIRQDLAGVSYAMSATIPSDVLGSVRPGSGVTPLARGYEKIAAQLDELGLPKLASSGLKISIHLAMQDTSDLASSILGAVEAAQEFADGENWKGVGNVLNATGYAALLTGPGIDASELPAGATVLGLDAAGWTGIGALLVLAGAAIYTAADGYSRSHAYDGNDRQLLVAMGVQPDIAAQLAKHATAFSGAPPSAGPFLGAYFKHGHQSEQQMVAWLNGLTPHQADVIASAIKSFPDNWQSVPMTRLAQAFDDALLKYGVMPPIQLI</sequence>
<feature type="region of interest" description="Disordered" evidence="1">
    <location>
        <begin position="40"/>
        <end position="70"/>
    </location>
</feature>
<dbReference type="KEGG" id="ptx:ABW99_20735"/>
<dbReference type="SMART" id="SM00108">
    <property type="entry name" value="B_lectin"/>
    <property type="match status" value="1"/>
</dbReference>
<dbReference type="Gene3D" id="2.90.10.30">
    <property type="match status" value="1"/>
</dbReference>
<dbReference type="InterPro" id="IPR036426">
    <property type="entry name" value="Bulb-type_lectin_dom_sf"/>
</dbReference>
<proteinExistence type="predicted"/>